<dbReference type="STRING" id="230089.VY86_09450"/>
<evidence type="ECO:0000313" key="11">
    <source>
        <dbReference type="Proteomes" id="UP000034866"/>
    </source>
</evidence>
<keyword evidence="2" id="KW-0949">S-adenosyl-L-methionine</keyword>
<dbReference type="GO" id="GO:0030791">
    <property type="term" value="F:arsenite methyltransferase activity"/>
    <property type="evidence" value="ECO:0007669"/>
    <property type="project" value="UniProtKB-EC"/>
</dbReference>
<reference evidence="10 11" key="1">
    <citation type="journal article" date="2015" name="J. Biotechnol.">
        <title>Complete genome sequence of Photorhabdus temperata subsp. thracensis 39-8(T), an entomopathogenic bacterium for the improved commercial bioinsecticide.</title>
        <authorList>
            <person name="Kwak Y."/>
            <person name="Shin J.H."/>
        </authorList>
    </citation>
    <scope>NUCLEOTIDE SEQUENCE [LARGE SCALE GENOMIC DNA]</scope>
    <source>
        <strain evidence="10 11">DSM 15199</strain>
    </source>
</reference>
<evidence type="ECO:0000256" key="5">
    <source>
        <dbReference type="ARBA" id="ARBA00034545"/>
    </source>
</evidence>
<evidence type="ECO:0000256" key="2">
    <source>
        <dbReference type="ARBA" id="ARBA00022691"/>
    </source>
</evidence>
<evidence type="ECO:0000259" key="9">
    <source>
        <dbReference type="Pfam" id="PF13847"/>
    </source>
</evidence>
<dbReference type="InterPro" id="IPR029063">
    <property type="entry name" value="SAM-dependent_MTases_sf"/>
</dbReference>
<dbReference type="OrthoDB" id="9772751at2"/>
<evidence type="ECO:0000256" key="7">
    <source>
        <dbReference type="ARBA" id="ARBA00047943"/>
    </source>
</evidence>
<comment type="catalytic activity">
    <reaction evidence="8">
        <text>arsenic triglutathione + 3 [thioredoxin]-dithiol + 3 S-adenosyl-L-methionine = trimethylarsine + 3 [thioredoxin]-disulfide + 3 glutathione + 3 S-adenosyl-L-homocysteine + 3 H(+)</text>
        <dbReference type="Rhea" id="RHEA:69432"/>
        <dbReference type="Rhea" id="RHEA-COMP:10698"/>
        <dbReference type="Rhea" id="RHEA-COMP:10700"/>
        <dbReference type="ChEBI" id="CHEBI:15378"/>
        <dbReference type="ChEBI" id="CHEBI:27130"/>
        <dbReference type="ChEBI" id="CHEBI:29950"/>
        <dbReference type="ChEBI" id="CHEBI:50058"/>
        <dbReference type="ChEBI" id="CHEBI:57856"/>
        <dbReference type="ChEBI" id="CHEBI:57925"/>
        <dbReference type="ChEBI" id="CHEBI:59789"/>
        <dbReference type="ChEBI" id="CHEBI:183640"/>
        <dbReference type="EC" id="2.1.1.137"/>
    </reaction>
</comment>
<dbReference type="EC" id="2.1.1.137" evidence="4"/>
<name>A0A0F7LV18_9GAMM</name>
<feature type="domain" description="Methyltransferase" evidence="9">
    <location>
        <begin position="71"/>
        <end position="212"/>
    </location>
</feature>
<dbReference type="KEGG" id="ptt:VY86_09450"/>
<reference evidence="11" key="2">
    <citation type="submission" date="2015-03" db="EMBL/GenBank/DDBJ databases">
        <title>Genome sequence of Azospirillum thiophilum strain DSM 21654T.</title>
        <authorList>
            <person name="Kwak Y."/>
            <person name="Shin J.-H."/>
        </authorList>
    </citation>
    <scope>NUCLEOTIDE SEQUENCE [LARGE SCALE GENOMIC DNA]</scope>
    <source>
        <strain evidence="11">DSM 15199</strain>
    </source>
</reference>
<keyword evidence="10" id="KW-0489">Methyltransferase</keyword>
<sequence length="360" mass="40417">MNMNEQSIKQRIKDIQHYYGKTLSSREELAVNVCTVDSTTSDRIKEILKLIHPDVQRRFYGCGTPFPPLLEGTTVLDLGCGSGRDCFILSHLVGTEGKVVGIDATAEQIEFAQRFVDYHRQIFNYSSTNVHFQQGYIESLEQLNLPPESIDVIVSNCVINLSVSKASVLAGMARLLKSGGEIYFSDIFLDRRLDQSLKNDQQMVCECIGDALYFEDFIRLARTAGFNDVRVINSSLKSINNKEIEAKLGGAKLYSMTLRLFKLDLEDRCEDYGQVAIYKGNLPDAPDQFVLDREHIFETGRAVPVCRNTADMITKSRYHTLFDLIGDGKKHYGLFNGGRAKHFDADSKVMQVYAPSGCGC</sequence>
<dbReference type="PATRIC" id="fig|230089.6.peg.2095"/>
<comment type="catalytic activity">
    <reaction evidence="6">
        <text>arsenic triglutathione + [thioredoxin]-dithiol + S-adenosyl-L-methionine + 2 H2O = methylarsonous acid + [thioredoxin]-disulfide + 3 glutathione + S-adenosyl-L-homocysteine + H(+)</text>
        <dbReference type="Rhea" id="RHEA:69460"/>
        <dbReference type="Rhea" id="RHEA-COMP:10698"/>
        <dbReference type="Rhea" id="RHEA-COMP:10700"/>
        <dbReference type="ChEBI" id="CHEBI:15377"/>
        <dbReference type="ChEBI" id="CHEBI:15378"/>
        <dbReference type="ChEBI" id="CHEBI:17826"/>
        <dbReference type="ChEBI" id="CHEBI:29950"/>
        <dbReference type="ChEBI" id="CHEBI:50058"/>
        <dbReference type="ChEBI" id="CHEBI:57856"/>
        <dbReference type="ChEBI" id="CHEBI:57925"/>
        <dbReference type="ChEBI" id="CHEBI:59789"/>
        <dbReference type="ChEBI" id="CHEBI:183640"/>
        <dbReference type="EC" id="2.1.1.137"/>
    </reaction>
</comment>
<dbReference type="PANTHER" id="PTHR43675:SF8">
    <property type="entry name" value="ARSENITE METHYLTRANSFERASE"/>
    <property type="match status" value="1"/>
</dbReference>
<proteinExistence type="inferred from homology"/>
<dbReference type="Gene3D" id="3.40.50.150">
    <property type="entry name" value="Vaccinia Virus protein VP39"/>
    <property type="match status" value="1"/>
</dbReference>
<comment type="catalytic activity">
    <reaction evidence="7">
        <text>arsenic triglutathione + 2 [thioredoxin]-dithiol + 2 S-adenosyl-L-methionine + H2O = dimethylarsinous acid + 2 [thioredoxin]-disulfide + 3 glutathione + 2 S-adenosyl-L-homocysteine + 2 H(+)</text>
        <dbReference type="Rhea" id="RHEA:69464"/>
        <dbReference type="Rhea" id="RHEA-COMP:10698"/>
        <dbReference type="Rhea" id="RHEA-COMP:10700"/>
        <dbReference type="ChEBI" id="CHEBI:15377"/>
        <dbReference type="ChEBI" id="CHEBI:15378"/>
        <dbReference type="ChEBI" id="CHEBI:23808"/>
        <dbReference type="ChEBI" id="CHEBI:29950"/>
        <dbReference type="ChEBI" id="CHEBI:50058"/>
        <dbReference type="ChEBI" id="CHEBI:57856"/>
        <dbReference type="ChEBI" id="CHEBI:57925"/>
        <dbReference type="ChEBI" id="CHEBI:59789"/>
        <dbReference type="ChEBI" id="CHEBI:183640"/>
        <dbReference type="EC" id="2.1.1.137"/>
    </reaction>
</comment>
<keyword evidence="11" id="KW-1185">Reference proteome</keyword>
<organism evidence="10 11">
    <name type="scientific">Photorhabdus thracensis</name>
    <dbReference type="NCBI Taxonomy" id="230089"/>
    <lineage>
        <taxon>Bacteria</taxon>
        <taxon>Pseudomonadati</taxon>
        <taxon>Pseudomonadota</taxon>
        <taxon>Gammaproteobacteria</taxon>
        <taxon>Enterobacterales</taxon>
        <taxon>Morganellaceae</taxon>
        <taxon>Photorhabdus</taxon>
    </lineage>
</organism>
<dbReference type="Proteomes" id="UP000034866">
    <property type="component" value="Chromosome"/>
</dbReference>
<dbReference type="EMBL" id="CP011104">
    <property type="protein sequence ID" value="AKH65823.1"/>
    <property type="molecule type" value="Genomic_DNA"/>
</dbReference>
<dbReference type="Pfam" id="PF13847">
    <property type="entry name" value="Methyltransf_31"/>
    <property type="match status" value="1"/>
</dbReference>
<evidence type="ECO:0000313" key="10">
    <source>
        <dbReference type="EMBL" id="AKH65823.1"/>
    </source>
</evidence>
<evidence type="ECO:0000256" key="6">
    <source>
        <dbReference type="ARBA" id="ARBA00047941"/>
    </source>
</evidence>
<evidence type="ECO:0000256" key="4">
    <source>
        <dbReference type="ARBA" id="ARBA00034521"/>
    </source>
</evidence>
<dbReference type="GO" id="GO:0032259">
    <property type="term" value="P:methylation"/>
    <property type="evidence" value="ECO:0007669"/>
    <property type="project" value="UniProtKB-KW"/>
</dbReference>
<comment type="similarity">
    <text evidence="3">Belongs to the methyltransferase superfamily. Arsenite methyltransferase family.</text>
</comment>
<dbReference type="InterPro" id="IPR025714">
    <property type="entry name" value="Methyltranfer_dom"/>
</dbReference>
<evidence type="ECO:0000256" key="3">
    <source>
        <dbReference type="ARBA" id="ARBA00034487"/>
    </source>
</evidence>
<keyword evidence="1 10" id="KW-0808">Transferase</keyword>
<evidence type="ECO:0000256" key="8">
    <source>
        <dbReference type="ARBA" id="ARBA00048428"/>
    </source>
</evidence>
<accession>A0A0F7LV18</accession>
<dbReference type="InterPro" id="IPR026669">
    <property type="entry name" value="Arsenite_MeTrfase-like"/>
</dbReference>
<gene>
    <name evidence="10" type="ORF">VY86_09450</name>
</gene>
<protein>
    <recommendedName>
        <fullName evidence="5">Arsenite methyltransferase</fullName>
        <ecNumber evidence="4">2.1.1.137</ecNumber>
    </recommendedName>
</protein>
<dbReference type="PANTHER" id="PTHR43675">
    <property type="entry name" value="ARSENITE METHYLTRANSFERASE"/>
    <property type="match status" value="1"/>
</dbReference>
<dbReference type="CDD" id="cd02440">
    <property type="entry name" value="AdoMet_MTases"/>
    <property type="match status" value="1"/>
</dbReference>
<dbReference type="AlphaFoldDB" id="A0A0F7LV18"/>
<dbReference type="SUPFAM" id="SSF53335">
    <property type="entry name" value="S-adenosyl-L-methionine-dependent methyltransferases"/>
    <property type="match status" value="1"/>
</dbReference>
<dbReference type="Gene3D" id="3.40.5.100">
    <property type="match status" value="1"/>
</dbReference>
<evidence type="ECO:0000256" key="1">
    <source>
        <dbReference type="ARBA" id="ARBA00022679"/>
    </source>
</evidence>